<dbReference type="RefSeq" id="WP_307435838.1">
    <property type="nucleotide sequence ID" value="NZ_JAUSVK010000001.1"/>
</dbReference>
<accession>A0ABU0FNA3</accession>
<dbReference type="EMBL" id="JAUSVK010000001">
    <property type="protein sequence ID" value="MDQ0396095.1"/>
    <property type="molecule type" value="Genomic_DNA"/>
</dbReference>
<comment type="cofactor">
    <cofactor evidence="1">
        <name>Mg(2+)</name>
        <dbReference type="ChEBI" id="CHEBI:18420"/>
    </cofactor>
</comment>
<dbReference type="PROSITE" id="PS00723">
    <property type="entry name" value="POLYPRENYL_SYNTHASE_1"/>
    <property type="match status" value="1"/>
</dbReference>
<dbReference type="Pfam" id="PF00348">
    <property type="entry name" value="polyprenyl_synt"/>
    <property type="match status" value="1"/>
</dbReference>
<protein>
    <submittedName>
        <fullName evidence="8">Farnesyl diphosphate synthase</fullName>
        <ecNumber evidence="8">2.5.1.1</ecNumber>
        <ecNumber evidence="8">2.5.1.10</ecNumber>
    </submittedName>
</protein>
<evidence type="ECO:0000256" key="7">
    <source>
        <dbReference type="RuleBase" id="RU004466"/>
    </source>
</evidence>
<evidence type="ECO:0000313" key="9">
    <source>
        <dbReference type="Proteomes" id="UP001237448"/>
    </source>
</evidence>
<comment type="similarity">
    <text evidence="2 7">Belongs to the FPP/GGPP synthase family.</text>
</comment>
<dbReference type="Proteomes" id="UP001237448">
    <property type="component" value="Unassembled WGS sequence"/>
</dbReference>
<dbReference type="NCBIfam" id="NF045485">
    <property type="entry name" value="FPPsyn"/>
    <property type="match status" value="1"/>
</dbReference>
<dbReference type="InterPro" id="IPR000092">
    <property type="entry name" value="Polyprenyl_synt"/>
</dbReference>
<dbReference type="EC" id="2.5.1.10" evidence="8"/>
<dbReference type="PANTHER" id="PTHR43281">
    <property type="entry name" value="FARNESYL DIPHOSPHATE SYNTHASE"/>
    <property type="match status" value="1"/>
</dbReference>
<dbReference type="InterPro" id="IPR008949">
    <property type="entry name" value="Isoprenoid_synthase_dom_sf"/>
</dbReference>
<dbReference type="SUPFAM" id="SSF48576">
    <property type="entry name" value="Terpenoid synthases"/>
    <property type="match status" value="1"/>
</dbReference>
<comment type="caution">
    <text evidence="8">The sequence shown here is derived from an EMBL/GenBank/DDBJ whole genome shotgun (WGS) entry which is preliminary data.</text>
</comment>
<evidence type="ECO:0000256" key="3">
    <source>
        <dbReference type="ARBA" id="ARBA00022679"/>
    </source>
</evidence>
<sequence length="305" mass="31854">MDTDFHHRLASVAGEIEAMLVTIFDVATDPPVPPRLMAAMRYAVLGGGKRLRPFLVFETARLLKGEEETALRAGAAIELIHAYSLVHDDLPSMDDDDLRRGKPTVHRAFDEATAVLVGDALQTLAFETLADPATSGDAAIRARLIALLARAAGAAGMAGGQMLDLEAEGRFAGGVPVDLDAGAIRQLQAMKTGALLAGAVEMGATIGRADAERYQALQAYGRALGAAFQIADDILDVEASSAELGKATGKDAGRGKGTLVGLWGVAQARVELGRLVAEALAPLAVFGSEADILRAAARFTAERRS</sequence>
<dbReference type="InterPro" id="IPR033749">
    <property type="entry name" value="Polyprenyl_synt_CS"/>
</dbReference>
<gene>
    <name evidence="8" type="ORF">J3R73_005887</name>
</gene>
<evidence type="ECO:0000256" key="2">
    <source>
        <dbReference type="ARBA" id="ARBA00006706"/>
    </source>
</evidence>
<dbReference type="CDD" id="cd00685">
    <property type="entry name" value="Trans_IPPS_HT"/>
    <property type="match status" value="1"/>
</dbReference>
<dbReference type="EC" id="2.5.1.1" evidence="8"/>
<evidence type="ECO:0000256" key="1">
    <source>
        <dbReference type="ARBA" id="ARBA00001946"/>
    </source>
</evidence>
<dbReference type="GO" id="GO:0004337">
    <property type="term" value="F:(2E,6E)-farnesyl diphosphate synthase activity"/>
    <property type="evidence" value="ECO:0007669"/>
    <property type="project" value="UniProtKB-EC"/>
</dbReference>
<keyword evidence="3 7" id="KW-0808">Transferase</keyword>
<keyword evidence="9" id="KW-1185">Reference proteome</keyword>
<name>A0ABU0FNA3_9HYPH</name>
<dbReference type="PROSITE" id="PS00444">
    <property type="entry name" value="POLYPRENYL_SYNTHASE_2"/>
    <property type="match status" value="1"/>
</dbReference>
<keyword evidence="5" id="KW-0460">Magnesium</keyword>
<evidence type="ECO:0000256" key="5">
    <source>
        <dbReference type="ARBA" id="ARBA00022842"/>
    </source>
</evidence>
<dbReference type="GO" id="GO:0004161">
    <property type="term" value="F:dimethylallyltranstransferase activity"/>
    <property type="evidence" value="ECO:0007669"/>
    <property type="project" value="UniProtKB-EC"/>
</dbReference>
<dbReference type="SFLD" id="SFLDS00005">
    <property type="entry name" value="Isoprenoid_Synthase_Type_I"/>
    <property type="match status" value="1"/>
</dbReference>
<evidence type="ECO:0000256" key="4">
    <source>
        <dbReference type="ARBA" id="ARBA00022723"/>
    </source>
</evidence>
<evidence type="ECO:0000313" key="8">
    <source>
        <dbReference type="EMBL" id="MDQ0396095.1"/>
    </source>
</evidence>
<dbReference type="Gene3D" id="1.10.600.10">
    <property type="entry name" value="Farnesyl Diphosphate Synthase"/>
    <property type="match status" value="1"/>
</dbReference>
<proteinExistence type="inferred from homology"/>
<dbReference type="SFLD" id="SFLDG01017">
    <property type="entry name" value="Polyprenyl_Transferase_Like"/>
    <property type="match status" value="1"/>
</dbReference>
<dbReference type="PANTHER" id="PTHR43281:SF1">
    <property type="entry name" value="FARNESYL DIPHOSPHATE SYNTHASE"/>
    <property type="match status" value="1"/>
</dbReference>
<keyword evidence="6" id="KW-0414">Isoprene biosynthesis</keyword>
<dbReference type="InterPro" id="IPR053378">
    <property type="entry name" value="Prenyl_diphosphate_synthase"/>
</dbReference>
<evidence type="ECO:0000256" key="6">
    <source>
        <dbReference type="ARBA" id="ARBA00023229"/>
    </source>
</evidence>
<organism evidence="8 9">
    <name type="scientific">Labrys monachus</name>
    <dbReference type="NCBI Taxonomy" id="217067"/>
    <lineage>
        <taxon>Bacteria</taxon>
        <taxon>Pseudomonadati</taxon>
        <taxon>Pseudomonadota</taxon>
        <taxon>Alphaproteobacteria</taxon>
        <taxon>Hyphomicrobiales</taxon>
        <taxon>Xanthobacteraceae</taxon>
        <taxon>Labrys</taxon>
    </lineage>
</organism>
<keyword evidence="4" id="KW-0479">Metal-binding</keyword>
<reference evidence="8 9" key="1">
    <citation type="submission" date="2023-07" db="EMBL/GenBank/DDBJ databases">
        <title>Genomic Encyclopedia of Type Strains, Phase IV (KMG-IV): sequencing the most valuable type-strain genomes for metagenomic binning, comparative biology and taxonomic classification.</title>
        <authorList>
            <person name="Goeker M."/>
        </authorList>
    </citation>
    <scope>NUCLEOTIDE SEQUENCE [LARGE SCALE GENOMIC DNA]</scope>
    <source>
        <strain evidence="8 9">DSM 5896</strain>
    </source>
</reference>